<dbReference type="InterPro" id="IPR011990">
    <property type="entry name" value="TPR-like_helical_dom_sf"/>
</dbReference>
<keyword evidence="2" id="KW-1185">Reference proteome</keyword>
<dbReference type="EMBL" id="JAAFYZ010000058">
    <property type="protein sequence ID" value="MBS2548879.1"/>
    <property type="molecule type" value="Genomic_DNA"/>
</dbReference>
<accession>A0ABS5KS88</accession>
<evidence type="ECO:0000313" key="2">
    <source>
        <dbReference type="Proteomes" id="UP000730482"/>
    </source>
</evidence>
<dbReference type="SUPFAM" id="SSF48452">
    <property type="entry name" value="TPR-like"/>
    <property type="match status" value="1"/>
</dbReference>
<gene>
    <name evidence="1" type="ORF">KGQ19_18595</name>
</gene>
<evidence type="ECO:0000313" key="1">
    <source>
        <dbReference type="EMBL" id="MBS2548879.1"/>
    </source>
</evidence>
<dbReference type="Gene3D" id="1.25.40.10">
    <property type="entry name" value="Tetratricopeptide repeat domain"/>
    <property type="match status" value="1"/>
</dbReference>
<dbReference type="Proteomes" id="UP000730482">
    <property type="component" value="Unassembled WGS sequence"/>
</dbReference>
<sequence>MGTTGSTADTAEQLLADGTDALMDASFSLGDFDDAQAKLEAARARAVADGDRRSEALALDKLAMVLHYRALENNRDTSNADAEEALFRQALATQREIGDLAGVAESLFGIGLVHQVLHGDWATAMPYYREALELADQHADAYVRSECYRHLGFYYFAEEHDADTALKHLQTSQRLREEWGDPRSISSGTLTIGQLHLLAGRHADAARDLRTALEQMEQAGVGGRRAEQGAEWLRRAEAGEPAPAI</sequence>
<proteinExistence type="predicted"/>
<name>A0ABS5KS88_9ACTN</name>
<comment type="caution">
    <text evidence="1">The sequence shown here is derived from an EMBL/GenBank/DDBJ whole genome shotgun (WGS) entry which is preliminary data.</text>
</comment>
<dbReference type="RefSeq" id="WP_212010457.1">
    <property type="nucleotide sequence ID" value="NZ_JAAFYZ010000058.1"/>
</dbReference>
<organism evidence="1 2">
    <name type="scientific">Catenulispora pinistramenti</name>
    <dbReference type="NCBI Taxonomy" id="2705254"/>
    <lineage>
        <taxon>Bacteria</taxon>
        <taxon>Bacillati</taxon>
        <taxon>Actinomycetota</taxon>
        <taxon>Actinomycetes</taxon>
        <taxon>Catenulisporales</taxon>
        <taxon>Catenulisporaceae</taxon>
        <taxon>Catenulispora</taxon>
    </lineage>
</organism>
<protein>
    <submittedName>
        <fullName evidence="1">Tetratricopeptide repeat protein</fullName>
    </submittedName>
</protein>
<reference evidence="1 2" key="1">
    <citation type="submission" date="2020-02" db="EMBL/GenBank/DDBJ databases">
        <title>Acidophilic actinobacteria isolated from forest soil.</title>
        <authorList>
            <person name="Golinska P."/>
        </authorList>
    </citation>
    <scope>NUCLEOTIDE SEQUENCE [LARGE SCALE GENOMIC DNA]</scope>
    <source>
        <strain evidence="1 2">NL8</strain>
    </source>
</reference>